<dbReference type="Proteomes" id="UP001530293">
    <property type="component" value="Unassembled WGS sequence"/>
</dbReference>
<evidence type="ECO:0000313" key="2">
    <source>
        <dbReference type="Proteomes" id="UP001530293"/>
    </source>
</evidence>
<organism evidence="1 2">
    <name type="scientific">Discostella pseudostelligera</name>
    <dbReference type="NCBI Taxonomy" id="259834"/>
    <lineage>
        <taxon>Eukaryota</taxon>
        <taxon>Sar</taxon>
        <taxon>Stramenopiles</taxon>
        <taxon>Ochrophyta</taxon>
        <taxon>Bacillariophyta</taxon>
        <taxon>Coscinodiscophyceae</taxon>
        <taxon>Thalassiosirophycidae</taxon>
        <taxon>Stephanodiscales</taxon>
        <taxon>Stephanodiscaceae</taxon>
        <taxon>Discostella</taxon>
    </lineage>
</organism>
<comment type="caution">
    <text evidence="1">The sequence shown here is derived from an EMBL/GenBank/DDBJ whole genome shotgun (WGS) entry which is preliminary data.</text>
</comment>
<name>A0ABD3MRE0_9STRA</name>
<reference evidence="1 2" key="1">
    <citation type="submission" date="2024-10" db="EMBL/GenBank/DDBJ databases">
        <title>Updated reference genomes for cyclostephanoid diatoms.</title>
        <authorList>
            <person name="Roberts W.R."/>
            <person name="Alverson A.J."/>
        </authorList>
    </citation>
    <scope>NUCLEOTIDE SEQUENCE [LARGE SCALE GENOMIC DNA]</scope>
    <source>
        <strain evidence="1 2">AJA232-27</strain>
    </source>
</reference>
<proteinExistence type="predicted"/>
<evidence type="ECO:0000313" key="1">
    <source>
        <dbReference type="EMBL" id="KAL3766007.1"/>
    </source>
</evidence>
<keyword evidence="2" id="KW-1185">Reference proteome</keyword>
<protein>
    <submittedName>
        <fullName evidence="1">Uncharacterized protein</fullName>
    </submittedName>
</protein>
<gene>
    <name evidence="1" type="ORF">ACHAWU_002722</name>
</gene>
<accession>A0ABD3MRE0</accession>
<sequence length="310" mass="34369">MLPLRSSTGKAINMSSNIARSFSNVAATKQQHLLPLPSTTAKASAFSCRLPSNTVKNNWLPTFAASTRHRPASIATQLRYQSSFRNTTNNKSSKNNNNNNATASNTLSTLSNIFAAGIGTFASTLAALYLATIVETSAHEFLYEYFPHMYADIPDDALPHCLVNRELARRVTGLVVLNRSRGVGMEGAEEESMMLMGMDGWMEQPDLGHDEMIGAQQHGCENHTMQQEPRRVSPLPLSSSWERRMMDNRARIIENEEKEFTRGFVFSTTTSSSTTSTSSHQGKTNRFMEKVQAEATRKFQEQLTSVAMTA</sequence>
<dbReference type="EMBL" id="JALLBG020000089">
    <property type="protein sequence ID" value="KAL3766007.1"/>
    <property type="molecule type" value="Genomic_DNA"/>
</dbReference>
<dbReference type="AlphaFoldDB" id="A0ABD3MRE0"/>